<dbReference type="PANTHER" id="PTHR11358">
    <property type="entry name" value="ARGINASE/AGMATINASE"/>
    <property type="match status" value="1"/>
</dbReference>
<name>A0ABD6A6Q0_9EURY</name>
<feature type="binding site" evidence="4">
    <location>
        <position position="195"/>
    </location>
    <ligand>
        <name>Mn(2+)</name>
        <dbReference type="ChEBI" id="CHEBI:29035"/>
        <label>1</label>
    </ligand>
</feature>
<feature type="binding site" evidence="4">
    <location>
        <position position="122"/>
    </location>
    <ligand>
        <name>Mn(2+)</name>
        <dbReference type="ChEBI" id="CHEBI:29035"/>
        <label>1</label>
    </ligand>
</feature>
<gene>
    <name evidence="6" type="primary">speB</name>
    <name evidence="6" type="ORF">ACFQPE_05620</name>
</gene>
<feature type="binding site" evidence="4">
    <location>
        <position position="197"/>
    </location>
    <ligand>
        <name>Mn(2+)</name>
        <dbReference type="ChEBI" id="CHEBI:29035"/>
        <label>1</label>
    </ligand>
</feature>
<dbReference type="AlphaFoldDB" id="A0ABD6A6Q0"/>
<dbReference type="NCBIfam" id="TIGR01230">
    <property type="entry name" value="agmatinase"/>
    <property type="match status" value="1"/>
</dbReference>
<dbReference type="EC" id="3.5.3.11" evidence="6"/>
<evidence type="ECO:0000256" key="2">
    <source>
        <dbReference type="ARBA" id="ARBA00022723"/>
    </source>
</evidence>
<reference evidence="6 7" key="1">
    <citation type="journal article" date="2019" name="Int. J. Syst. Evol. Microbiol.">
        <title>The Global Catalogue of Microorganisms (GCM) 10K type strain sequencing project: providing services to taxonomists for standard genome sequencing and annotation.</title>
        <authorList>
            <consortium name="The Broad Institute Genomics Platform"/>
            <consortium name="The Broad Institute Genome Sequencing Center for Infectious Disease"/>
            <person name="Wu L."/>
            <person name="Ma J."/>
        </authorList>
    </citation>
    <scope>NUCLEOTIDE SEQUENCE [LARGE SCALE GENOMIC DNA]</scope>
    <source>
        <strain evidence="6 7">PSR21</strain>
    </source>
</reference>
<feature type="binding site" evidence="4">
    <location>
        <position position="124"/>
    </location>
    <ligand>
        <name>Mn(2+)</name>
        <dbReference type="ChEBI" id="CHEBI:29035"/>
        <label>2</label>
    </ligand>
</feature>
<evidence type="ECO:0000313" key="7">
    <source>
        <dbReference type="Proteomes" id="UP001596547"/>
    </source>
</evidence>
<dbReference type="InterPro" id="IPR023696">
    <property type="entry name" value="Ureohydrolase_dom_sf"/>
</dbReference>
<dbReference type="InterPro" id="IPR006035">
    <property type="entry name" value="Ureohydrolase"/>
</dbReference>
<dbReference type="EMBL" id="JBHTBF010000002">
    <property type="protein sequence ID" value="MFC7316274.1"/>
    <property type="molecule type" value="Genomic_DNA"/>
</dbReference>
<dbReference type="GeneID" id="79314008"/>
<dbReference type="SUPFAM" id="SSF52768">
    <property type="entry name" value="Arginase/deacetylase"/>
    <property type="match status" value="1"/>
</dbReference>
<keyword evidence="2 4" id="KW-0479">Metal-binding</keyword>
<dbReference type="GO" id="GO:0046872">
    <property type="term" value="F:metal ion binding"/>
    <property type="evidence" value="ECO:0007669"/>
    <property type="project" value="UniProtKB-KW"/>
</dbReference>
<comment type="cofactor">
    <cofactor evidence="4">
        <name>Mn(2+)</name>
        <dbReference type="ChEBI" id="CHEBI:29035"/>
    </cofactor>
    <text evidence="4">Binds 2 manganese ions per subunit.</text>
</comment>
<evidence type="ECO:0000256" key="4">
    <source>
        <dbReference type="PIRSR" id="PIRSR036979-1"/>
    </source>
</evidence>
<dbReference type="Pfam" id="PF00491">
    <property type="entry name" value="Arginase"/>
    <property type="match status" value="1"/>
</dbReference>
<proteinExistence type="inferred from homology"/>
<feature type="binding site" evidence="4">
    <location>
        <position position="120"/>
    </location>
    <ligand>
        <name>Mn(2+)</name>
        <dbReference type="ChEBI" id="CHEBI:29035"/>
        <label>1</label>
    </ligand>
</feature>
<feature type="binding site" evidence="4">
    <location>
        <position position="101"/>
    </location>
    <ligand>
        <name>Mn(2+)</name>
        <dbReference type="ChEBI" id="CHEBI:29035"/>
        <label>1</label>
    </ligand>
</feature>
<comment type="similarity">
    <text evidence="1">Belongs to the arginase family. Agmatinase subfamily.</text>
</comment>
<dbReference type="RefSeq" id="WP_276304465.1">
    <property type="nucleotide sequence ID" value="NZ_CP119992.1"/>
</dbReference>
<dbReference type="CDD" id="cd11593">
    <property type="entry name" value="Agmatinase-like_2"/>
    <property type="match status" value="1"/>
</dbReference>
<organism evidence="6 7">
    <name type="scientific">Halomarina halobia</name>
    <dbReference type="NCBI Taxonomy" id="3033386"/>
    <lineage>
        <taxon>Archaea</taxon>
        <taxon>Methanobacteriati</taxon>
        <taxon>Methanobacteriota</taxon>
        <taxon>Stenosarchaea group</taxon>
        <taxon>Halobacteria</taxon>
        <taxon>Halobacteriales</taxon>
        <taxon>Natronomonadaceae</taxon>
        <taxon>Halomarina</taxon>
    </lineage>
</organism>
<dbReference type="InterPro" id="IPR005925">
    <property type="entry name" value="Agmatinase-rel"/>
</dbReference>
<keyword evidence="7" id="KW-1185">Reference proteome</keyword>
<dbReference type="PROSITE" id="PS51409">
    <property type="entry name" value="ARGINASE_2"/>
    <property type="match status" value="1"/>
</dbReference>
<protein>
    <submittedName>
        <fullName evidence="6">Agmatinase</fullName>
        <ecNumber evidence="6">3.5.3.11</ecNumber>
    </submittedName>
</protein>
<sequence length="278" mass="29306">MFPGARADRDGADYVVLGAPLDVSTSFQPGTRFGPDRVRTFSRTFDDFDHLTAAHFTDLGVHDAGDLRAWDDAAEYLDFLEGSLSDVCADGAVPLLLGGEHTVSIAGVRACDPATVVVLDAHLDLRREYDGNPLSHSTVVRHALEVADRAAIVGARTGSEAEWERAGADDVTVVPPEAAGEWEPAVEGPVYLSVDVDAADPAYAPGTGTMEPFGLTPREMHRIVRALAPDCVGFDIVEVNDRDDGQAATLAGKLLRAFVFAHASAAGRAGTGDHGTDA</sequence>
<keyword evidence="4" id="KW-0464">Manganese</keyword>
<evidence type="ECO:0000256" key="1">
    <source>
        <dbReference type="ARBA" id="ARBA00009227"/>
    </source>
</evidence>
<dbReference type="InterPro" id="IPR020855">
    <property type="entry name" value="Ureohydrolase_Mn_BS"/>
</dbReference>
<dbReference type="PANTHER" id="PTHR11358:SF26">
    <property type="entry name" value="GUANIDINO ACID HYDROLASE, MITOCHONDRIAL"/>
    <property type="match status" value="1"/>
</dbReference>
<accession>A0ABD6A6Q0</accession>
<dbReference type="GO" id="GO:0008783">
    <property type="term" value="F:agmatinase activity"/>
    <property type="evidence" value="ECO:0007669"/>
    <property type="project" value="UniProtKB-EC"/>
</dbReference>
<dbReference type="Gene3D" id="3.40.800.10">
    <property type="entry name" value="Ureohydrolase domain"/>
    <property type="match status" value="1"/>
</dbReference>
<dbReference type="PIRSF" id="PIRSF036979">
    <property type="entry name" value="Arginase"/>
    <property type="match status" value="1"/>
</dbReference>
<keyword evidence="3 5" id="KW-0378">Hydrolase</keyword>
<dbReference type="Proteomes" id="UP001596547">
    <property type="component" value="Unassembled WGS sequence"/>
</dbReference>
<comment type="caution">
    <text evidence="6">The sequence shown here is derived from an EMBL/GenBank/DDBJ whole genome shotgun (WGS) entry which is preliminary data.</text>
</comment>
<evidence type="ECO:0000313" key="6">
    <source>
        <dbReference type="EMBL" id="MFC7316274.1"/>
    </source>
</evidence>
<dbReference type="PROSITE" id="PS01053">
    <property type="entry name" value="ARGINASE_1"/>
    <property type="match status" value="1"/>
</dbReference>
<evidence type="ECO:0000256" key="5">
    <source>
        <dbReference type="RuleBase" id="RU003684"/>
    </source>
</evidence>
<evidence type="ECO:0000256" key="3">
    <source>
        <dbReference type="ARBA" id="ARBA00022801"/>
    </source>
</evidence>